<dbReference type="PANTHER" id="PTHR42945:SF9">
    <property type="entry name" value="HISTIDINE BIOSYNTHESIS BIFUNCTIONAL PROTEIN HISIE"/>
    <property type="match status" value="1"/>
</dbReference>
<comment type="catalytic activity">
    <reaction evidence="1 10">
        <text>1-(5-phospho-beta-D-ribosyl)-ATP + H2O = 1-(5-phospho-beta-D-ribosyl)-5'-AMP + diphosphate + H(+)</text>
        <dbReference type="Rhea" id="RHEA:22828"/>
        <dbReference type="ChEBI" id="CHEBI:15377"/>
        <dbReference type="ChEBI" id="CHEBI:15378"/>
        <dbReference type="ChEBI" id="CHEBI:33019"/>
        <dbReference type="ChEBI" id="CHEBI:59457"/>
        <dbReference type="ChEBI" id="CHEBI:73183"/>
        <dbReference type="EC" id="3.6.1.31"/>
    </reaction>
</comment>
<accession>A0A2Z2NYF8</accession>
<evidence type="ECO:0000256" key="2">
    <source>
        <dbReference type="ARBA" id="ARBA00004496"/>
    </source>
</evidence>
<dbReference type="EC" id="3.6.1.31" evidence="10"/>
<dbReference type="EMBL" id="CP018632">
    <property type="protein sequence ID" value="ASJ76472.1"/>
    <property type="molecule type" value="Genomic_DNA"/>
</dbReference>
<reference evidence="11 12" key="1">
    <citation type="submission" date="2016-12" db="EMBL/GenBank/DDBJ databases">
        <authorList>
            <person name="Song W.-J."/>
            <person name="Kurnit D.M."/>
        </authorList>
    </citation>
    <scope>NUCLEOTIDE SEQUENCE [LARGE SCALE GENOMIC DNA]</scope>
    <source>
        <strain evidence="11 12">IMCC3135</strain>
    </source>
</reference>
<dbReference type="GO" id="GO:0005524">
    <property type="term" value="F:ATP binding"/>
    <property type="evidence" value="ECO:0007669"/>
    <property type="project" value="UniProtKB-KW"/>
</dbReference>
<dbReference type="AlphaFoldDB" id="A0A2Z2NYF8"/>
<dbReference type="RefSeq" id="WP_088921243.1">
    <property type="nucleotide sequence ID" value="NZ_CP018632.1"/>
</dbReference>
<dbReference type="InterPro" id="IPR021130">
    <property type="entry name" value="PRib-ATP_PPHydrolase-like"/>
</dbReference>
<protein>
    <recommendedName>
        <fullName evidence="10">Phosphoribosyl-ATP pyrophosphatase</fullName>
        <shortName evidence="10">PRA-PH</shortName>
        <ecNumber evidence="10">3.6.1.31</ecNumber>
    </recommendedName>
</protein>
<evidence type="ECO:0000256" key="8">
    <source>
        <dbReference type="ARBA" id="ARBA00022840"/>
    </source>
</evidence>
<organism evidence="11 12">
    <name type="scientific">Granulosicoccus antarcticus IMCC3135</name>
    <dbReference type="NCBI Taxonomy" id="1192854"/>
    <lineage>
        <taxon>Bacteria</taxon>
        <taxon>Pseudomonadati</taxon>
        <taxon>Pseudomonadota</taxon>
        <taxon>Gammaproteobacteria</taxon>
        <taxon>Chromatiales</taxon>
        <taxon>Granulosicoccaceae</taxon>
        <taxon>Granulosicoccus</taxon>
    </lineage>
</organism>
<sequence length="106" mass="11389">MSDILARLGDQIDSRRQSNATESYTASLFARGEDAILQKVGEEAVEFILAAKGDDSADLVAEAADVWFHMLVLMSAKGLGPADILNELQRREGVSGHAEKAARVSD</sequence>
<comment type="similarity">
    <text evidence="10">Belongs to the PRA-PH family.</text>
</comment>
<dbReference type="PANTHER" id="PTHR42945">
    <property type="entry name" value="HISTIDINE BIOSYNTHESIS BIFUNCTIONAL PROTEIN"/>
    <property type="match status" value="1"/>
</dbReference>
<dbReference type="NCBIfam" id="NF001611">
    <property type="entry name" value="PRK00400.1-3"/>
    <property type="match status" value="1"/>
</dbReference>
<evidence type="ECO:0000256" key="10">
    <source>
        <dbReference type="HAMAP-Rule" id="MF_01020"/>
    </source>
</evidence>
<keyword evidence="9 10" id="KW-0368">Histidine biosynthesis</keyword>
<dbReference type="GO" id="GO:0000105">
    <property type="term" value="P:L-histidine biosynthetic process"/>
    <property type="evidence" value="ECO:0007669"/>
    <property type="project" value="UniProtKB-UniRule"/>
</dbReference>
<evidence type="ECO:0000256" key="4">
    <source>
        <dbReference type="ARBA" id="ARBA00022490"/>
    </source>
</evidence>
<evidence type="ECO:0000256" key="1">
    <source>
        <dbReference type="ARBA" id="ARBA00001460"/>
    </source>
</evidence>
<keyword evidence="7 10" id="KW-0378">Hydrolase</keyword>
<dbReference type="KEGG" id="gai:IMCC3135_32130"/>
<proteinExistence type="inferred from homology"/>
<dbReference type="GO" id="GO:0004636">
    <property type="term" value="F:phosphoribosyl-ATP diphosphatase activity"/>
    <property type="evidence" value="ECO:0007669"/>
    <property type="project" value="UniProtKB-UniRule"/>
</dbReference>
<evidence type="ECO:0000256" key="9">
    <source>
        <dbReference type="ARBA" id="ARBA00023102"/>
    </source>
</evidence>
<dbReference type="HAMAP" id="MF_01020">
    <property type="entry name" value="HisE"/>
    <property type="match status" value="1"/>
</dbReference>
<evidence type="ECO:0000313" key="12">
    <source>
        <dbReference type="Proteomes" id="UP000250079"/>
    </source>
</evidence>
<dbReference type="Gene3D" id="1.10.287.1080">
    <property type="entry name" value="MazG-like"/>
    <property type="match status" value="1"/>
</dbReference>
<dbReference type="UniPathway" id="UPA00031">
    <property type="reaction ID" value="UER00007"/>
</dbReference>
<dbReference type="SUPFAM" id="SSF101386">
    <property type="entry name" value="all-alpha NTP pyrophosphatases"/>
    <property type="match status" value="1"/>
</dbReference>
<dbReference type="OrthoDB" id="9814738at2"/>
<dbReference type="NCBIfam" id="TIGR03188">
    <property type="entry name" value="histidine_hisI"/>
    <property type="match status" value="1"/>
</dbReference>
<evidence type="ECO:0000256" key="5">
    <source>
        <dbReference type="ARBA" id="ARBA00022605"/>
    </source>
</evidence>
<evidence type="ECO:0000313" key="11">
    <source>
        <dbReference type="EMBL" id="ASJ76472.1"/>
    </source>
</evidence>
<keyword evidence="4 10" id="KW-0963">Cytoplasm</keyword>
<dbReference type="Pfam" id="PF01503">
    <property type="entry name" value="PRA-PH"/>
    <property type="match status" value="1"/>
</dbReference>
<dbReference type="Proteomes" id="UP000250079">
    <property type="component" value="Chromosome"/>
</dbReference>
<keyword evidence="8 10" id="KW-0067">ATP-binding</keyword>
<evidence type="ECO:0000256" key="7">
    <source>
        <dbReference type="ARBA" id="ARBA00022801"/>
    </source>
</evidence>
<gene>
    <name evidence="10 11" type="primary">hisE</name>
    <name evidence="11" type="ORF">IMCC3135_32130</name>
</gene>
<keyword evidence="12" id="KW-1185">Reference proteome</keyword>
<comment type="pathway">
    <text evidence="3 10">Amino-acid biosynthesis; L-histidine biosynthesis; L-histidine from 5-phospho-alpha-D-ribose 1-diphosphate: step 2/9.</text>
</comment>
<dbReference type="InterPro" id="IPR008179">
    <property type="entry name" value="HisE"/>
</dbReference>
<keyword evidence="6 10" id="KW-0547">Nucleotide-binding</keyword>
<evidence type="ECO:0000256" key="3">
    <source>
        <dbReference type="ARBA" id="ARBA00005204"/>
    </source>
</evidence>
<dbReference type="CDD" id="cd11534">
    <property type="entry name" value="NTP-PPase_HisIE_like"/>
    <property type="match status" value="1"/>
</dbReference>
<comment type="subcellular location">
    <subcellularLocation>
        <location evidence="2 10">Cytoplasm</location>
    </subcellularLocation>
</comment>
<name>A0A2Z2NYF8_9GAMM</name>
<keyword evidence="5 10" id="KW-0028">Amino-acid biosynthesis</keyword>
<evidence type="ECO:0000256" key="6">
    <source>
        <dbReference type="ARBA" id="ARBA00022741"/>
    </source>
</evidence>
<dbReference type="GO" id="GO:0005737">
    <property type="term" value="C:cytoplasm"/>
    <property type="evidence" value="ECO:0007669"/>
    <property type="project" value="UniProtKB-SubCell"/>
</dbReference>
<dbReference type="FunFam" id="1.10.287.1080:FF:000002">
    <property type="entry name" value="Histidine biosynthesis bifunctional protein HisIE"/>
    <property type="match status" value="1"/>
</dbReference>